<protein>
    <submittedName>
        <fullName evidence="3">Uncharacterized protein</fullName>
    </submittedName>
</protein>
<feature type="chain" id="PRO_5012857649" evidence="2">
    <location>
        <begin position="27"/>
        <end position="151"/>
    </location>
</feature>
<feature type="signal peptide" evidence="2">
    <location>
        <begin position="1"/>
        <end position="26"/>
    </location>
</feature>
<organism evidence="3 4">
    <name type="scientific">Ophiocordyceps unilateralis</name>
    <name type="common">Zombie-ant fungus</name>
    <name type="synonym">Torrubia unilateralis</name>
    <dbReference type="NCBI Taxonomy" id="268505"/>
    <lineage>
        <taxon>Eukaryota</taxon>
        <taxon>Fungi</taxon>
        <taxon>Dikarya</taxon>
        <taxon>Ascomycota</taxon>
        <taxon>Pezizomycotina</taxon>
        <taxon>Sordariomycetes</taxon>
        <taxon>Hypocreomycetidae</taxon>
        <taxon>Hypocreales</taxon>
        <taxon>Ophiocordycipitaceae</taxon>
        <taxon>Ophiocordyceps</taxon>
    </lineage>
</organism>
<evidence type="ECO:0000256" key="1">
    <source>
        <dbReference type="SAM" id="MobiDB-lite"/>
    </source>
</evidence>
<reference evidence="3 4" key="2">
    <citation type="journal article" date="2017" name="Sci. Rep.">
        <title>Ant-infecting Ophiocordyceps genomes reveal a high diversity of potential behavioral manipulation genes and a possible major role for enterotoxins.</title>
        <authorList>
            <person name="de Bekker C."/>
            <person name="Ohm R.A."/>
            <person name="Evans H.C."/>
            <person name="Brachmann A."/>
            <person name="Hughes D.P."/>
        </authorList>
    </citation>
    <scope>NUCLEOTIDE SEQUENCE [LARGE SCALE GENOMIC DNA]</scope>
    <source>
        <strain evidence="3 4">SC16a</strain>
    </source>
</reference>
<proteinExistence type="predicted"/>
<accession>A0A2A9PFI5</accession>
<keyword evidence="2" id="KW-0732">Signal</keyword>
<keyword evidence="4" id="KW-1185">Reference proteome</keyword>
<gene>
    <name evidence="3" type="ORF">XA68_12058</name>
</gene>
<evidence type="ECO:0000313" key="3">
    <source>
        <dbReference type="EMBL" id="PFH59653.1"/>
    </source>
</evidence>
<dbReference type="OrthoDB" id="4924119at2759"/>
<feature type="compositionally biased region" description="Basic residues" evidence="1">
    <location>
        <begin position="121"/>
        <end position="145"/>
    </location>
</feature>
<evidence type="ECO:0000313" key="4">
    <source>
        <dbReference type="Proteomes" id="UP000037136"/>
    </source>
</evidence>
<evidence type="ECO:0000256" key="2">
    <source>
        <dbReference type="SAM" id="SignalP"/>
    </source>
</evidence>
<comment type="caution">
    <text evidence="3">The sequence shown here is derived from an EMBL/GenBank/DDBJ whole genome shotgun (WGS) entry which is preliminary data.</text>
</comment>
<feature type="region of interest" description="Disordered" evidence="1">
    <location>
        <begin position="118"/>
        <end position="151"/>
    </location>
</feature>
<dbReference type="EMBL" id="LAZP02000183">
    <property type="protein sequence ID" value="PFH59653.1"/>
    <property type="molecule type" value="Genomic_DNA"/>
</dbReference>
<sequence>MKVSLSAKGFLALFITTSWLSATASSSLPLSDSALVENEDYPIISLSDASTTLVKRARKQRWDGCRLTVSILAPGDLTMDFAQRFGADPENVRTPEMARSVQVMKDAIAASVRDDAIKHNTGPHRAGRGTEVKKKKTRGRRCRATWKRDIR</sequence>
<dbReference type="AlphaFoldDB" id="A0A2A9PFI5"/>
<dbReference type="Proteomes" id="UP000037136">
    <property type="component" value="Unassembled WGS sequence"/>
</dbReference>
<name>A0A2A9PFI5_OPHUN</name>
<reference evidence="3 4" key="1">
    <citation type="journal article" date="2015" name="BMC Genomics">
        <title>Gene expression during zombie ant biting behavior reflects the complexity underlying fungal parasitic behavioral manipulation.</title>
        <authorList>
            <person name="de Bekker C."/>
            <person name="Ohm R.A."/>
            <person name="Loreto R.G."/>
            <person name="Sebastian A."/>
            <person name="Albert I."/>
            <person name="Merrow M."/>
            <person name="Brachmann A."/>
            <person name="Hughes D.P."/>
        </authorList>
    </citation>
    <scope>NUCLEOTIDE SEQUENCE [LARGE SCALE GENOMIC DNA]</scope>
    <source>
        <strain evidence="3 4">SC16a</strain>
    </source>
</reference>